<dbReference type="PANTHER" id="PTHR32114">
    <property type="entry name" value="ABC TRANSPORTER ABCH.3"/>
    <property type="match status" value="1"/>
</dbReference>
<dbReference type="Gene3D" id="3.40.50.300">
    <property type="entry name" value="P-loop containing nucleotide triphosphate hydrolases"/>
    <property type="match status" value="1"/>
</dbReference>
<dbReference type="Pfam" id="PF13304">
    <property type="entry name" value="AAA_21"/>
    <property type="match status" value="1"/>
</dbReference>
<proteinExistence type="predicted"/>
<evidence type="ECO:0000259" key="2">
    <source>
        <dbReference type="Pfam" id="PF13304"/>
    </source>
</evidence>
<dbReference type="EMBL" id="DRYK01000066">
    <property type="protein sequence ID" value="HHP68202.1"/>
    <property type="molecule type" value="Genomic_DNA"/>
</dbReference>
<reference evidence="3" key="1">
    <citation type="journal article" date="2020" name="mSystems">
        <title>Genome- and Community-Level Interaction Insights into Carbon Utilization and Element Cycling Functions of Hydrothermarchaeota in Hydrothermal Sediment.</title>
        <authorList>
            <person name="Zhou Z."/>
            <person name="Liu Y."/>
            <person name="Xu W."/>
            <person name="Pan J."/>
            <person name="Luo Z.H."/>
            <person name="Li M."/>
        </authorList>
    </citation>
    <scope>NUCLEOTIDE SEQUENCE [LARGE SCALE GENOMIC DNA]</scope>
    <source>
        <strain evidence="3">SpSt-110</strain>
    </source>
</reference>
<keyword evidence="1" id="KW-0175">Coiled coil</keyword>
<dbReference type="SUPFAM" id="SSF52540">
    <property type="entry name" value="P-loop containing nucleoside triphosphate hydrolases"/>
    <property type="match status" value="1"/>
</dbReference>
<name>A0A7J3XZT3_9CREN</name>
<evidence type="ECO:0000256" key="1">
    <source>
        <dbReference type="ARBA" id="ARBA00023054"/>
    </source>
</evidence>
<dbReference type="AlphaFoldDB" id="A0A7J3XZT3"/>
<dbReference type="PANTHER" id="PTHR32114:SF2">
    <property type="entry name" value="ABC TRANSPORTER ABCH.3"/>
    <property type="match status" value="1"/>
</dbReference>
<organism evidence="3">
    <name type="scientific">Thermogladius calderae</name>
    <dbReference type="NCBI Taxonomy" id="1200300"/>
    <lineage>
        <taxon>Archaea</taxon>
        <taxon>Thermoproteota</taxon>
        <taxon>Thermoprotei</taxon>
        <taxon>Desulfurococcales</taxon>
        <taxon>Desulfurococcaceae</taxon>
        <taxon>Thermogladius</taxon>
    </lineage>
</organism>
<sequence length="151" mass="16956">MFSRLSPDNTLSIQLTNDYDIIFTYNTERGRGQVLLPSGGQQSVASLALRLAVNQALRALSPRFKDSTLLLDEPTIGLSRELVGRLKSLLNELNEKQRAHIIVVTHDEELLDAGSTRIRLALREGATTVSYEGEVDEEYMEFVRKILEKPV</sequence>
<feature type="domain" description="ATPase AAA-type core" evidence="2">
    <location>
        <begin position="40"/>
        <end position="112"/>
    </location>
</feature>
<gene>
    <name evidence="3" type="ORF">ENM60_05410</name>
</gene>
<accession>A0A7J3XZT3</accession>
<evidence type="ECO:0000313" key="3">
    <source>
        <dbReference type="EMBL" id="HHP68202.1"/>
    </source>
</evidence>
<dbReference type="InterPro" id="IPR027417">
    <property type="entry name" value="P-loop_NTPase"/>
</dbReference>
<dbReference type="InterPro" id="IPR003959">
    <property type="entry name" value="ATPase_AAA_core"/>
</dbReference>
<protein>
    <recommendedName>
        <fullName evidence="2">ATPase AAA-type core domain-containing protein</fullName>
    </recommendedName>
</protein>
<comment type="caution">
    <text evidence="3">The sequence shown here is derived from an EMBL/GenBank/DDBJ whole genome shotgun (WGS) entry which is preliminary data.</text>
</comment>